<dbReference type="Proteomes" id="UP000593573">
    <property type="component" value="Unassembled WGS sequence"/>
</dbReference>
<dbReference type="OrthoDB" id="989295at2759"/>
<evidence type="ECO:0008006" key="3">
    <source>
        <dbReference type="Google" id="ProtNLM"/>
    </source>
</evidence>
<comment type="caution">
    <text evidence="1">The sequence shown here is derived from an EMBL/GenBank/DDBJ whole genome shotgun (WGS) entry which is preliminary data.</text>
</comment>
<protein>
    <recommendedName>
        <fullName evidence="3">DUF4283 domain-containing protein</fullName>
    </recommendedName>
</protein>
<accession>A0A7J8TXP0</accession>
<gene>
    <name evidence="1" type="ORF">Goklo_027165</name>
</gene>
<organism evidence="1 2">
    <name type="scientific">Gossypium klotzschianum</name>
    <dbReference type="NCBI Taxonomy" id="34286"/>
    <lineage>
        <taxon>Eukaryota</taxon>
        <taxon>Viridiplantae</taxon>
        <taxon>Streptophyta</taxon>
        <taxon>Embryophyta</taxon>
        <taxon>Tracheophyta</taxon>
        <taxon>Spermatophyta</taxon>
        <taxon>Magnoliopsida</taxon>
        <taxon>eudicotyledons</taxon>
        <taxon>Gunneridae</taxon>
        <taxon>Pentapetalae</taxon>
        <taxon>rosids</taxon>
        <taxon>malvids</taxon>
        <taxon>Malvales</taxon>
        <taxon>Malvaceae</taxon>
        <taxon>Malvoideae</taxon>
        <taxon>Gossypium</taxon>
    </lineage>
</organism>
<name>A0A7J8TXP0_9ROSI</name>
<proteinExistence type="predicted"/>
<dbReference type="AlphaFoldDB" id="A0A7J8TXP0"/>
<dbReference type="EMBL" id="JABFAB010000002">
    <property type="protein sequence ID" value="MBA0642824.1"/>
    <property type="molecule type" value="Genomic_DNA"/>
</dbReference>
<evidence type="ECO:0000313" key="1">
    <source>
        <dbReference type="EMBL" id="MBA0642824.1"/>
    </source>
</evidence>
<reference evidence="1 2" key="1">
    <citation type="journal article" date="2019" name="Genome Biol. Evol.">
        <title>Insights into the evolution of the New World diploid cottons (Gossypium, subgenus Houzingenia) based on genome sequencing.</title>
        <authorList>
            <person name="Grover C.E."/>
            <person name="Arick M.A. 2nd"/>
            <person name="Thrash A."/>
            <person name="Conover J.L."/>
            <person name="Sanders W.S."/>
            <person name="Peterson D.G."/>
            <person name="Frelichowski J.E."/>
            <person name="Scheffler J.A."/>
            <person name="Scheffler B.E."/>
            <person name="Wendel J.F."/>
        </authorList>
    </citation>
    <scope>NUCLEOTIDE SEQUENCE [LARGE SCALE GENOMIC DNA]</scope>
    <source>
        <strain evidence="1">57</strain>
        <tissue evidence="1">Leaf</tissue>
    </source>
</reference>
<sequence length="137" mass="15811">MEEELANLNLIDEEEDAFHEEGAVVDQKYQFSLVGRCLTNSVVHFPSLRNRGNLLLVPLSLSEFWVQIHGLPPGLMTETMAKQFGDFLGQFLEYDTTILTMGIQKFMRIRIRFDVTILLKRNKKILIGKDQIVYACF</sequence>
<keyword evidence="2" id="KW-1185">Reference proteome</keyword>
<evidence type="ECO:0000313" key="2">
    <source>
        <dbReference type="Proteomes" id="UP000593573"/>
    </source>
</evidence>